<feature type="transmembrane region" description="Helical" evidence="8">
    <location>
        <begin position="12"/>
        <end position="33"/>
    </location>
</feature>
<organism evidence="9 10">
    <name type="scientific">Paenibacillus artemisiicola</name>
    <dbReference type="NCBI Taxonomy" id="1172618"/>
    <lineage>
        <taxon>Bacteria</taxon>
        <taxon>Bacillati</taxon>
        <taxon>Bacillota</taxon>
        <taxon>Bacilli</taxon>
        <taxon>Bacillales</taxon>
        <taxon>Paenibacillaceae</taxon>
        <taxon>Paenibacillus</taxon>
    </lineage>
</organism>
<keyword evidence="3" id="KW-0813">Transport</keyword>
<reference evidence="9 10" key="1">
    <citation type="submission" date="2021-03" db="EMBL/GenBank/DDBJ databases">
        <title>Paenibacillus artemisicola MWE-103 whole genome sequence.</title>
        <authorList>
            <person name="Ham Y.J."/>
        </authorList>
    </citation>
    <scope>NUCLEOTIDE SEQUENCE [LARGE SCALE GENOMIC DNA]</scope>
    <source>
        <strain evidence="9 10">MWE-103</strain>
    </source>
</reference>
<dbReference type="EMBL" id="JAGGDJ010000004">
    <property type="protein sequence ID" value="MBO7744212.1"/>
    <property type="molecule type" value="Genomic_DNA"/>
</dbReference>
<dbReference type="PANTHER" id="PTHR34975">
    <property type="entry name" value="SPORE GERMINATION PROTEIN A2"/>
    <property type="match status" value="1"/>
</dbReference>
<dbReference type="InterPro" id="IPR004761">
    <property type="entry name" value="Spore_GerAB"/>
</dbReference>
<feature type="transmembrane region" description="Helical" evidence="8">
    <location>
        <begin position="77"/>
        <end position="96"/>
    </location>
</feature>
<feature type="transmembrane region" description="Helical" evidence="8">
    <location>
        <begin position="145"/>
        <end position="164"/>
    </location>
</feature>
<evidence type="ECO:0000256" key="6">
    <source>
        <dbReference type="ARBA" id="ARBA00022989"/>
    </source>
</evidence>
<dbReference type="RefSeq" id="WP_208847180.1">
    <property type="nucleotide sequence ID" value="NZ_JAGGDJ010000004.1"/>
</dbReference>
<feature type="transmembrane region" description="Helical" evidence="8">
    <location>
        <begin position="216"/>
        <end position="239"/>
    </location>
</feature>
<evidence type="ECO:0000256" key="5">
    <source>
        <dbReference type="ARBA" id="ARBA00022692"/>
    </source>
</evidence>
<dbReference type="PANTHER" id="PTHR34975:SF2">
    <property type="entry name" value="SPORE GERMINATION PROTEIN A2"/>
    <property type="match status" value="1"/>
</dbReference>
<name>A0ABS3W7C2_9BACL</name>
<evidence type="ECO:0000256" key="8">
    <source>
        <dbReference type="SAM" id="Phobius"/>
    </source>
</evidence>
<feature type="transmembrane region" description="Helical" evidence="8">
    <location>
        <begin position="301"/>
        <end position="321"/>
    </location>
</feature>
<comment type="caution">
    <text evidence="9">The sequence shown here is derived from an EMBL/GenBank/DDBJ whole genome shotgun (WGS) entry which is preliminary data.</text>
</comment>
<comment type="subcellular location">
    <subcellularLocation>
        <location evidence="1">Membrane</location>
        <topology evidence="1">Multi-pass membrane protein</topology>
    </subcellularLocation>
</comment>
<keyword evidence="4" id="KW-0309">Germination</keyword>
<keyword evidence="10" id="KW-1185">Reference proteome</keyword>
<evidence type="ECO:0000256" key="2">
    <source>
        <dbReference type="ARBA" id="ARBA00007998"/>
    </source>
</evidence>
<feature type="transmembrane region" description="Helical" evidence="8">
    <location>
        <begin position="184"/>
        <end position="204"/>
    </location>
</feature>
<dbReference type="Proteomes" id="UP000670947">
    <property type="component" value="Unassembled WGS sequence"/>
</dbReference>
<feature type="transmembrane region" description="Helical" evidence="8">
    <location>
        <begin position="45"/>
        <end position="65"/>
    </location>
</feature>
<protein>
    <submittedName>
        <fullName evidence="9">Endospore germination permease</fullName>
    </submittedName>
</protein>
<evidence type="ECO:0000313" key="10">
    <source>
        <dbReference type="Proteomes" id="UP000670947"/>
    </source>
</evidence>
<comment type="similarity">
    <text evidence="2">Belongs to the amino acid-polyamine-organocation (APC) superfamily. Spore germination protein (SGP) (TC 2.A.3.9) family.</text>
</comment>
<proteinExistence type="inferred from homology"/>
<evidence type="ECO:0000256" key="1">
    <source>
        <dbReference type="ARBA" id="ARBA00004141"/>
    </source>
</evidence>
<evidence type="ECO:0000313" key="9">
    <source>
        <dbReference type="EMBL" id="MBO7744212.1"/>
    </source>
</evidence>
<keyword evidence="6 8" id="KW-1133">Transmembrane helix</keyword>
<dbReference type="Pfam" id="PF03845">
    <property type="entry name" value="Spore_permease"/>
    <property type="match status" value="1"/>
</dbReference>
<evidence type="ECO:0000256" key="7">
    <source>
        <dbReference type="ARBA" id="ARBA00023136"/>
    </source>
</evidence>
<feature type="transmembrane region" description="Helical" evidence="8">
    <location>
        <begin position="268"/>
        <end position="289"/>
    </location>
</feature>
<sequence length="373" mass="41039">MAEQGKISAFQLGLMLYPLVVATADLTVPATTFKLAGRDLWISPLWDALLGLFSVWMAVRLASLYPGETLIQYLVRILGKWPGKALGLLFLFYYVHINGNIVKLSQELVTSNFLNYTPVIVVISGLIFVSGCAVRGGLEVIARTAQMLVPFILLLTVLVFVLLTPDMDVHKLLPIMGLGVGPSLMGAIVPTAWFSHYIMISFLLPYVKDPDKARKWGFIAVLVATCSLSLCNVYTLMLFGNITGSFTYPVIQAARYISIADFLEHLEALVVVIWVAGVYLKIAIFYYVLALGMAHWLGLESYRPVVFPVGALILTFTLWSGPSMQDLVDFIGKATPFYSCTIHVLIPVLLILIATIRKKAARGGPPRPDEQPA</sequence>
<dbReference type="NCBIfam" id="TIGR00912">
    <property type="entry name" value="2A0309"/>
    <property type="match status" value="1"/>
</dbReference>
<keyword evidence="7 8" id="KW-0472">Membrane</keyword>
<evidence type="ECO:0000256" key="4">
    <source>
        <dbReference type="ARBA" id="ARBA00022544"/>
    </source>
</evidence>
<keyword evidence="5 8" id="KW-0812">Transmembrane</keyword>
<gene>
    <name evidence="9" type="ORF">I8J29_08405</name>
</gene>
<accession>A0ABS3W7C2</accession>
<feature type="transmembrane region" description="Helical" evidence="8">
    <location>
        <begin position="116"/>
        <end position="138"/>
    </location>
</feature>
<evidence type="ECO:0000256" key="3">
    <source>
        <dbReference type="ARBA" id="ARBA00022448"/>
    </source>
</evidence>
<feature type="transmembrane region" description="Helical" evidence="8">
    <location>
        <begin position="336"/>
        <end position="356"/>
    </location>
</feature>